<evidence type="ECO:0000313" key="2">
    <source>
        <dbReference type="EMBL" id="QOV06332.1"/>
    </source>
</evidence>
<sequence>MKQFLWLWVKFTFTIPFGPFLPDNWKAWGKFFREIFIYIILFIVWILLTITLPFSAPLLALVQCMIDRAAKKERARRMEEHE</sequence>
<evidence type="ECO:0000313" key="3">
    <source>
        <dbReference type="Proteomes" id="UP000593952"/>
    </source>
</evidence>
<proteinExistence type="predicted"/>
<keyword evidence="1" id="KW-1133">Transmembrane helix</keyword>
<name>A0A7S6TXE3_9CAUD</name>
<reference evidence="2 3" key="1">
    <citation type="submission" date="2020-07" db="EMBL/GenBank/DDBJ databases">
        <title>Complete genome sequence of Burkholderia gladioli phage Maja.</title>
        <authorList>
            <person name="Yu Z."/>
            <person name="Yao G.W."/>
            <person name="Guadalupe Vizoso-Pinto M."/>
            <person name="Sun L."/>
            <person name="Le T."/>
            <person name="Gonzalez C."/>
            <person name="Young R."/>
            <person name="Liu M."/>
        </authorList>
    </citation>
    <scope>NUCLEOTIDE SEQUENCE [LARGE SCALE GENOMIC DNA]</scope>
</reference>
<feature type="transmembrane region" description="Helical" evidence="1">
    <location>
        <begin position="35"/>
        <end position="62"/>
    </location>
</feature>
<accession>A0A7S6TXE3</accession>
<dbReference type="EMBL" id="MT708549">
    <property type="protein sequence ID" value="QOV06332.1"/>
    <property type="molecule type" value="Genomic_DNA"/>
</dbReference>
<protein>
    <submittedName>
        <fullName evidence="2">Putative membrane protein</fullName>
    </submittedName>
</protein>
<keyword evidence="3" id="KW-1185">Reference proteome</keyword>
<keyword evidence="1" id="KW-0472">Membrane</keyword>
<keyword evidence="1" id="KW-0812">Transmembrane</keyword>
<gene>
    <name evidence="2" type="ORF">CPT_Maja_112</name>
</gene>
<evidence type="ECO:0000256" key="1">
    <source>
        <dbReference type="SAM" id="Phobius"/>
    </source>
</evidence>
<dbReference type="Proteomes" id="UP000593952">
    <property type="component" value="Segment"/>
</dbReference>
<organism evidence="2 3">
    <name type="scientific">Burkholderia phage Maja</name>
    <dbReference type="NCBI Taxonomy" id="2767571"/>
    <lineage>
        <taxon>Viruses</taxon>
        <taxon>Duplodnaviria</taxon>
        <taxon>Heunggongvirae</taxon>
        <taxon>Uroviricota</taxon>
        <taxon>Caudoviricetes</taxon>
        <taxon>Lindbergviridae</taxon>
        <taxon>Gladiolivirus</taxon>
        <taxon>Gladiolivirus maja</taxon>
    </lineage>
</organism>